<gene>
    <name evidence="10" type="primary">PARPA_14087.1 scaffold 47526</name>
</gene>
<dbReference type="AlphaFoldDB" id="A0A0B7NM98"/>
<dbReference type="InterPro" id="IPR004331">
    <property type="entry name" value="SPX_dom"/>
</dbReference>
<evidence type="ECO:0000259" key="9">
    <source>
        <dbReference type="PROSITE" id="PS51382"/>
    </source>
</evidence>
<dbReference type="EMBL" id="LN734067">
    <property type="protein sequence ID" value="CEP19771.1"/>
    <property type="molecule type" value="Genomic_DNA"/>
</dbReference>
<dbReference type="GO" id="GO:0005794">
    <property type="term" value="C:Golgi apparatus"/>
    <property type="evidence" value="ECO:0007669"/>
    <property type="project" value="TreeGrafter"/>
</dbReference>
<keyword evidence="5 7" id="KW-0472">Membrane</keyword>
<feature type="domain" description="SPX" evidence="9">
    <location>
        <begin position="1"/>
        <end position="290"/>
    </location>
</feature>
<dbReference type="OrthoDB" id="9970435at2759"/>
<dbReference type="InterPro" id="IPR004342">
    <property type="entry name" value="EXS_C"/>
</dbReference>
<feature type="transmembrane region" description="Helical" evidence="7">
    <location>
        <begin position="515"/>
        <end position="532"/>
    </location>
</feature>
<feature type="compositionally biased region" description="Low complexity" evidence="6">
    <location>
        <begin position="86"/>
        <end position="95"/>
    </location>
</feature>
<evidence type="ECO:0000256" key="7">
    <source>
        <dbReference type="SAM" id="Phobius"/>
    </source>
</evidence>
<comment type="subcellular location">
    <subcellularLocation>
        <location evidence="1">Membrane</location>
        <topology evidence="1">Multi-pass membrane protein</topology>
    </subcellularLocation>
</comment>
<evidence type="ECO:0000256" key="6">
    <source>
        <dbReference type="SAM" id="MobiDB-lite"/>
    </source>
</evidence>
<accession>A0A0B7NM98</accession>
<evidence type="ECO:0008006" key="12">
    <source>
        <dbReference type="Google" id="ProtNLM"/>
    </source>
</evidence>
<feature type="region of interest" description="Disordered" evidence="6">
    <location>
        <begin position="812"/>
        <end position="842"/>
    </location>
</feature>
<feature type="transmembrane region" description="Helical" evidence="7">
    <location>
        <begin position="605"/>
        <end position="623"/>
    </location>
</feature>
<evidence type="ECO:0000313" key="11">
    <source>
        <dbReference type="Proteomes" id="UP000054107"/>
    </source>
</evidence>
<feature type="transmembrane region" description="Helical" evidence="7">
    <location>
        <begin position="424"/>
        <end position="446"/>
    </location>
</feature>
<evidence type="ECO:0000259" key="8">
    <source>
        <dbReference type="PROSITE" id="PS51380"/>
    </source>
</evidence>
<feature type="region of interest" description="Disordered" evidence="6">
    <location>
        <begin position="62"/>
        <end position="95"/>
    </location>
</feature>
<dbReference type="STRING" id="35722.A0A0B7NM98"/>
<feature type="compositionally biased region" description="Acidic residues" evidence="6">
    <location>
        <begin position="823"/>
        <end position="842"/>
    </location>
</feature>
<organism evidence="10 11">
    <name type="scientific">Parasitella parasitica</name>
    <dbReference type="NCBI Taxonomy" id="35722"/>
    <lineage>
        <taxon>Eukaryota</taxon>
        <taxon>Fungi</taxon>
        <taxon>Fungi incertae sedis</taxon>
        <taxon>Mucoromycota</taxon>
        <taxon>Mucoromycotina</taxon>
        <taxon>Mucoromycetes</taxon>
        <taxon>Mucorales</taxon>
        <taxon>Mucorineae</taxon>
        <taxon>Mucoraceae</taxon>
        <taxon>Parasitella</taxon>
    </lineage>
</organism>
<feature type="transmembrane region" description="Helical" evidence="7">
    <location>
        <begin position="343"/>
        <end position="361"/>
    </location>
</feature>
<reference evidence="10 11" key="1">
    <citation type="submission" date="2014-09" db="EMBL/GenBank/DDBJ databases">
        <authorList>
            <person name="Ellenberger Sabrina"/>
        </authorList>
    </citation>
    <scope>NUCLEOTIDE SEQUENCE [LARGE SCALE GENOMIC DNA]</scope>
    <source>
        <strain evidence="10 11">CBS 412.66</strain>
    </source>
</reference>
<dbReference type="Proteomes" id="UP000054107">
    <property type="component" value="Unassembled WGS sequence"/>
</dbReference>
<evidence type="ECO:0000256" key="1">
    <source>
        <dbReference type="ARBA" id="ARBA00004141"/>
    </source>
</evidence>
<evidence type="ECO:0000256" key="5">
    <source>
        <dbReference type="ARBA" id="ARBA00023136"/>
    </source>
</evidence>
<evidence type="ECO:0000256" key="4">
    <source>
        <dbReference type="ARBA" id="ARBA00022989"/>
    </source>
</evidence>
<evidence type="ECO:0000256" key="3">
    <source>
        <dbReference type="ARBA" id="ARBA00022692"/>
    </source>
</evidence>
<evidence type="ECO:0000313" key="10">
    <source>
        <dbReference type="EMBL" id="CEP19771.1"/>
    </source>
</evidence>
<feature type="transmembrane region" description="Helical" evidence="7">
    <location>
        <begin position="544"/>
        <end position="561"/>
    </location>
</feature>
<dbReference type="GO" id="GO:0006817">
    <property type="term" value="P:phosphate ion transport"/>
    <property type="evidence" value="ECO:0007669"/>
    <property type="project" value="TreeGrafter"/>
</dbReference>
<dbReference type="PROSITE" id="PS51382">
    <property type="entry name" value="SPX"/>
    <property type="match status" value="1"/>
</dbReference>
<dbReference type="PANTHER" id="PTHR10783">
    <property type="entry name" value="XENOTROPIC AND POLYTROPIC RETROVIRUS RECEPTOR 1-RELATED"/>
    <property type="match status" value="1"/>
</dbReference>
<dbReference type="GO" id="GO:0000822">
    <property type="term" value="F:inositol hexakisphosphate binding"/>
    <property type="evidence" value="ECO:0007669"/>
    <property type="project" value="TreeGrafter"/>
</dbReference>
<keyword evidence="11" id="KW-1185">Reference proteome</keyword>
<sequence length="842" mass="98176">MKFAKYLESESVPEWRKAYINYKGLKKRLKAIEKYRKLNHVEENIRLQNAIQDIDELQDLDYNNRISTNNPPRKPTRTQSSIIDNRSSGLQPRSLSSSNLFKRFSFSFKRQDMNLGSCETGHELRSISVLEEALRHASEPEQYFFVMLDGDLETISRFYDEKEKEAEAKYEALKLQVQIVRDFAVQLSRLDSEHDIISGDGRLNPINWFKGRRRSNDTDVPDLPASVEYNGDHHMSYNVARSRLKKAITEYYRSLELLKSYKVLNETGFQKILKKFDKTAGWKGSTLYMQKVRRYNWSKSRKLDEILHDTEKLYIEEFADGHRRRGMAKLRIPEKDEHYTPTTWRIGFYIGLSLALLGRVTQLALDPNVQQQLPNMEYNLQIYACFCLPILFCLGFAINTLVWTRSHINYKFIFEFDPRDNLNYHEFAELPSLMLLFLSFIMYIDFSQSFAPLISSELCPLILFVIMVAALVCPFPILYYSSRRWLSLSLGRIILSYFFPIEFRDFFIADELNSLAYSFWTFSYFVCAYNFHWNDLPLNCPVKIFWYTPFLACLPPWWRFIQCIRRYQDSREKVHLVNALKYTTSIGSTLATGYRRMYPNASMETIWILFCIINSSYTSVWDIRMDWGLMQPGSKHFLLRDDLVFYKWTYYVAVPVNIILRFAWTLNAAGLGYKGELIGFVTALLEAYRRIQWNFFRLENEHINNCGNYRAIKEIPLPFAFRDVKKSSVSAAEEGSIQLPMEPNEITSPDAAAIPGRVSTPLIDNVTPAGSFYGRRDFENRQVIEDAINTGGASSNLMRQPSMVGVVLERIKSKKNSKTSDSSDTDLDDTDLDDEEGEEDSD</sequence>
<keyword evidence="3 7" id="KW-0812">Transmembrane</keyword>
<feature type="transmembrane region" description="Helical" evidence="7">
    <location>
        <begin position="458"/>
        <end position="479"/>
    </location>
</feature>
<dbReference type="PROSITE" id="PS51380">
    <property type="entry name" value="EXS"/>
    <property type="match status" value="1"/>
</dbReference>
<feature type="transmembrane region" description="Helical" evidence="7">
    <location>
        <begin position="382"/>
        <end position="404"/>
    </location>
</feature>
<comment type="similarity">
    <text evidence="2">Belongs to the SYG1 (TC 2.A.94) family.</text>
</comment>
<feature type="domain" description="EXS" evidence="8">
    <location>
        <begin position="539"/>
        <end position="729"/>
    </location>
</feature>
<evidence type="ECO:0000256" key="2">
    <source>
        <dbReference type="ARBA" id="ARBA00009665"/>
    </source>
</evidence>
<protein>
    <recommendedName>
        <fullName evidence="12">SPX domain-containing protein</fullName>
    </recommendedName>
</protein>
<dbReference type="CDD" id="cd14475">
    <property type="entry name" value="SPX_SYG1_like"/>
    <property type="match status" value="1"/>
</dbReference>
<feature type="transmembrane region" description="Helical" evidence="7">
    <location>
        <begin position="643"/>
        <end position="664"/>
    </location>
</feature>
<dbReference type="GO" id="GO:0005886">
    <property type="term" value="C:plasma membrane"/>
    <property type="evidence" value="ECO:0007669"/>
    <property type="project" value="TreeGrafter"/>
</dbReference>
<proteinExistence type="inferred from homology"/>
<dbReference type="PANTHER" id="PTHR10783:SF103">
    <property type="entry name" value="SOLUTE CARRIER FAMILY 53 MEMBER 1"/>
    <property type="match status" value="1"/>
</dbReference>
<keyword evidence="4 7" id="KW-1133">Transmembrane helix</keyword>
<name>A0A0B7NM98_9FUNG</name>
<dbReference type="GO" id="GO:0016036">
    <property type="term" value="P:cellular response to phosphate starvation"/>
    <property type="evidence" value="ECO:0007669"/>
    <property type="project" value="TreeGrafter"/>
</dbReference>
<feature type="compositionally biased region" description="Polar residues" evidence="6">
    <location>
        <begin position="64"/>
        <end position="85"/>
    </location>
</feature>
<dbReference type="Pfam" id="PF03105">
    <property type="entry name" value="SPX"/>
    <property type="match status" value="2"/>
</dbReference>
<dbReference type="Pfam" id="PF03124">
    <property type="entry name" value="EXS"/>
    <property type="match status" value="1"/>
</dbReference>